<organism evidence="1 2">
    <name type="scientific">Ligilactobacillus salivarius</name>
    <dbReference type="NCBI Taxonomy" id="1624"/>
    <lineage>
        <taxon>Bacteria</taxon>
        <taxon>Bacillati</taxon>
        <taxon>Bacillota</taxon>
        <taxon>Bacilli</taxon>
        <taxon>Lactobacillales</taxon>
        <taxon>Lactobacillaceae</taxon>
        <taxon>Ligilactobacillus</taxon>
    </lineage>
</organism>
<dbReference type="AlphaFoldDB" id="A0A6A8LU81"/>
<dbReference type="EMBL" id="WKKZ01001413">
    <property type="protein sequence ID" value="MSE06841.1"/>
    <property type="molecule type" value="Genomic_DNA"/>
</dbReference>
<evidence type="ECO:0000313" key="1">
    <source>
        <dbReference type="EMBL" id="MSE06841.1"/>
    </source>
</evidence>
<proteinExistence type="predicted"/>
<accession>A0A6A8LU81</accession>
<protein>
    <submittedName>
        <fullName evidence="1">Type II toxin-antitoxin system HicA family toxin</fullName>
    </submittedName>
</protein>
<dbReference type="Proteomes" id="UP000437575">
    <property type="component" value="Unassembled WGS sequence"/>
</dbReference>
<comment type="caution">
    <text evidence="1">The sequence shown here is derived from an EMBL/GenBank/DDBJ whole genome shotgun (WGS) entry which is preliminary data.</text>
</comment>
<name>A0A6A8LU81_9LACO</name>
<sequence length="37" mass="4336">MGKKDKLLAKLLSKPKDFTFNELETLLEYLGFYLDNV</sequence>
<feature type="non-terminal residue" evidence="1">
    <location>
        <position position="37"/>
    </location>
</feature>
<evidence type="ECO:0000313" key="2">
    <source>
        <dbReference type="Proteomes" id="UP000437575"/>
    </source>
</evidence>
<gene>
    <name evidence="1" type="ORF">GKC34_14265</name>
</gene>
<reference evidence="1 2" key="1">
    <citation type="submission" date="2019-11" db="EMBL/GenBank/DDBJ databases">
        <title>Draft Genome Sequence of Plant Growth-Promoting Rhizosphere-Associated Bacteria.</title>
        <authorList>
            <person name="Vasilyev I.Y."/>
            <person name="Radchenko V."/>
            <person name="Ilnitskaya E.V."/>
        </authorList>
    </citation>
    <scope>NUCLEOTIDE SEQUENCE [LARGE SCALE GENOMIC DNA]</scope>
    <source>
        <strain evidence="1 2">VRA_1sq_f</strain>
    </source>
</reference>